<proteinExistence type="predicted"/>
<evidence type="ECO:0000313" key="2">
    <source>
        <dbReference type="Proteomes" id="UP000836387"/>
    </source>
</evidence>
<name>A0ACA9TFY8_BIOOC</name>
<accession>A0ACA9TFY8</accession>
<organism evidence="1 2">
    <name type="scientific">Clonostachys rosea f. rosea IK726</name>
    <dbReference type="NCBI Taxonomy" id="1349383"/>
    <lineage>
        <taxon>Eukaryota</taxon>
        <taxon>Fungi</taxon>
        <taxon>Dikarya</taxon>
        <taxon>Ascomycota</taxon>
        <taxon>Pezizomycotina</taxon>
        <taxon>Sordariomycetes</taxon>
        <taxon>Hypocreomycetidae</taxon>
        <taxon>Hypocreales</taxon>
        <taxon>Bionectriaceae</taxon>
        <taxon>Clonostachys</taxon>
    </lineage>
</organism>
<gene>
    <name evidence="1" type="ORF">CRV2_00010191</name>
</gene>
<reference evidence="1" key="1">
    <citation type="submission" date="2020-04" db="EMBL/GenBank/DDBJ databases">
        <authorList>
            <person name="Broberg M."/>
        </authorList>
    </citation>
    <scope>NUCLEOTIDE SEQUENCE</scope>
</reference>
<comment type="caution">
    <text evidence="1">The sequence shown here is derived from an EMBL/GenBank/DDBJ whole genome shotgun (WGS) entry which is preliminary data.</text>
</comment>
<dbReference type="Proteomes" id="UP000836387">
    <property type="component" value="Unassembled WGS sequence"/>
</dbReference>
<sequence>MLFSSFPLVFTVGLASQVVFSAVPSPPAPEPISITELPLPPVAIDKCTIELSPNGTGCIAQGKYGAGFQAGSFLPDSTHIVAHVTYTGAPDAPDPASIFTGEQIILIKIDGSSFSNGVPWKCLTCGVPTENAQGLSNTFDYPNSFMDGRRILFGTNILDCGENDLTSDDCTPETTYIYPIRWNTSPDGSGAGGSIRELRLHPDDVHLGFSSFRVDGHSLGQDSYFSRLAFNPSPTTGEPLVPRYDLESVTRLSNPSNPPPFVADGDKLSWNPLTNYVGELRGFSGRGDEVTYIGTSVESCNVDVFAVKLDSGEVRRLTSDPEYVDPVDISPDNEWTVVMDTRRTDRQMFMAGMRGVPPLIDLIATSVASTTRNNYQRRFFQPWLIDRYGDRGDYYGQKINDEGSGLPGSADINDPEWNGRADPKWSPDGTKIAYWQDLTAVDPVSDTVAWGTPYVPGEDAPSIPRPPQGKYTLYGAESGHANVTIIDNADVDTIKSVAVSYHDYSDDGLTFLNGYENFTRINPSVTVENAIWFSDIVQTGNVNATKKTSVDGFRLTIDVLVNVLEAEGTLTTTIGVKVYEQPANRT</sequence>
<evidence type="ECO:0000313" key="1">
    <source>
        <dbReference type="EMBL" id="CAG9939865.1"/>
    </source>
</evidence>
<keyword evidence="2" id="KW-1185">Reference proteome</keyword>
<protein>
    <submittedName>
        <fullName evidence="1">Uncharacterized protein</fullName>
    </submittedName>
</protein>
<reference evidence="1" key="2">
    <citation type="submission" date="2021-10" db="EMBL/GenBank/DDBJ databases">
        <authorList>
            <person name="Piombo E."/>
        </authorList>
    </citation>
    <scope>NUCLEOTIDE SEQUENCE</scope>
</reference>
<dbReference type="EMBL" id="CADEHS020000004">
    <property type="protein sequence ID" value="CAG9939865.1"/>
    <property type="molecule type" value="Genomic_DNA"/>
</dbReference>